<evidence type="ECO:0000313" key="3">
    <source>
        <dbReference type="Proteomes" id="UP000236743"/>
    </source>
</evidence>
<dbReference type="InterPro" id="IPR055173">
    <property type="entry name" value="NrdR-like_N"/>
</dbReference>
<proteinExistence type="predicted"/>
<evidence type="ECO:0000313" key="2">
    <source>
        <dbReference type="EMBL" id="SEG64402.1"/>
    </source>
</evidence>
<protein>
    <recommendedName>
        <fullName evidence="1">Transcriptional repressor NrdR-like N-terminal domain-containing protein</fullName>
    </recommendedName>
</protein>
<sequence>MRCKCGAETQVTDSRASAFDTIRRRRECTACGGRFTTYESRIAPWVVEKHRASRAAMEKRRWHAKSIEERRQIKKREHTRAAARTEAAISGRPLDTVYEEWGCK</sequence>
<accession>A0A1H6BUU7</accession>
<dbReference type="RefSeq" id="WP_244595670.1">
    <property type="nucleotide sequence ID" value="NZ_FNUY01000008.1"/>
</dbReference>
<feature type="domain" description="Transcriptional repressor NrdR-like N-terminal" evidence="1">
    <location>
        <begin position="1"/>
        <end position="39"/>
    </location>
</feature>
<gene>
    <name evidence="2" type="ORF">SAMN04488115_10892</name>
</gene>
<evidence type="ECO:0000259" key="1">
    <source>
        <dbReference type="Pfam" id="PF22811"/>
    </source>
</evidence>
<dbReference type="AlphaFoldDB" id="A0A1H6BUU7"/>
<name>A0A1H6BUU7_9HYPH</name>
<dbReference type="Pfam" id="PF22811">
    <property type="entry name" value="Zn_ribbon_NrdR"/>
    <property type="match status" value="1"/>
</dbReference>
<dbReference type="Proteomes" id="UP000236743">
    <property type="component" value="Unassembled WGS sequence"/>
</dbReference>
<organism evidence="2 3">
    <name type="scientific">Bosea lathyri</name>
    <dbReference type="NCBI Taxonomy" id="1036778"/>
    <lineage>
        <taxon>Bacteria</taxon>
        <taxon>Pseudomonadati</taxon>
        <taxon>Pseudomonadota</taxon>
        <taxon>Alphaproteobacteria</taxon>
        <taxon>Hyphomicrobiales</taxon>
        <taxon>Boseaceae</taxon>
        <taxon>Bosea</taxon>
    </lineage>
</organism>
<dbReference type="EMBL" id="FNUY01000008">
    <property type="protein sequence ID" value="SEG64402.1"/>
    <property type="molecule type" value="Genomic_DNA"/>
</dbReference>
<reference evidence="2 3" key="1">
    <citation type="submission" date="2016-10" db="EMBL/GenBank/DDBJ databases">
        <authorList>
            <person name="de Groot N.N."/>
        </authorList>
    </citation>
    <scope>NUCLEOTIDE SEQUENCE [LARGE SCALE GENOMIC DNA]</scope>
    <source>
        <strain evidence="2 3">DSM 26656</strain>
    </source>
</reference>
<keyword evidence="3" id="KW-1185">Reference proteome</keyword>